<reference evidence="1 2" key="1">
    <citation type="submission" date="2018-11" db="EMBL/GenBank/DDBJ databases">
        <authorList>
            <consortium name="Pathogen Informatics"/>
        </authorList>
    </citation>
    <scope>NUCLEOTIDE SEQUENCE [LARGE SCALE GENOMIC DNA]</scope>
</reference>
<evidence type="ECO:0000313" key="1">
    <source>
        <dbReference type="EMBL" id="VDM78051.1"/>
    </source>
</evidence>
<proteinExistence type="predicted"/>
<gene>
    <name evidence="1" type="ORF">SVUK_LOCUS13049</name>
</gene>
<accession>A0A3P7IYJ4</accession>
<protein>
    <submittedName>
        <fullName evidence="1">Uncharacterized protein</fullName>
    </submittedName>
</protein>
<organism evidence="1 2">
    <name type="scientific">Strongylus vulgaris</name>
    <name type="common">Blood worm</name>
    <dbReference type="NCBI Taxonomy" id="40348"/>
    <lineage>
        <taxon>Eukaryota</taxon>
        <taxon>Metazoa</taxon>
        <taxon>Ecdysozoa</taxon>
        <taxon>Nematoda</taxon>
        <taxon>Chromadorea</taxon>
        <taxon>Rhabditida</taxon>
        <taxon>Rhabditina</taxon>
        <taxon>Rhabditomorpha</taxon>
        <taxon>Strongyloidea</taxon>
        <taxon>Strongylidae</taxon>
        <taxon>Strongylus</taxon>
    </lineage>
</organism>
<evidence type="ECO:0000313" key="2">
    <source>
        <dbReference type="Proteomes" id="UP000270094"/>
    </source>
</evidence>
<dbReference type="Proteomes" id="UP000270094">
    <property type="component" value="Unassembled WGS sequence"/>
</dbReference>
<dbReference type="AlphaFoldDB" id="A0A3P7IYJ4"/>
<sequence>MDFGPKGHATRPADCVMHCNYKARIIFTNVNLQALLEAAGLIINQVIALQETKFRKTDVRQLSDGTLIIVICVQLSVVHLVNFHELVPTSPGYPSTQSSASENYYYLQLLLSNATADNSEFDAFYERLVRFLSATQLFMVTPMKKEHLRWTELLKGFLSATQLFMVTPMKKEHRRWTELLKGEEEGTEAGSDCITSRATGGHYQLQKALQEDL</sequence>
<dbReference type="EMBL" id="UYYB01100828">
    <property type="protein sequence ID" value="VDM78051.1"/>
    <property type="molecule type" value="Genomic_DNA"/>
</dbReference>
<name>A0A3P7IYJ4_STRVU</name>
<keyword evidence="2" id="KW-1185">Reference proteome</keyword>